<name>A0A2Z6NAZ4_TRISU</name>
<dbReference type="EC" id="3.6.4.13" evidence="1"/>
<dbReference type="Pfam" id="PF21010">
    <property type="entry name" value="HA2_C"/>
    <property type="match status" value="1"/>
</dbReference>
<evidence type="ECO:0000256" key="3">
    <source>
        <dbReference type="ARBA" id="ARBA00047984"/>
    </source>
</evidence>
<keyword evidence="2" id="KW-0067">ATP-binding</keyword>
<dbReference type="SMART" id="SM00847">
    <property type="entry name" value="HA2"/>
    <property type="match status" value="1"/>
</dbReference>
<evidence type="ECO:0000313" key="5">
    <source>
        <dbReference type="EMBL" id="GAU33145.1"/>
    </source>
</evidence>
<dbReference type="Gene3D" id="1.20.120.1080">
    <property type="match status" value="1"/>
</dbReference>
<dbReference type="PANTHER" id="PTHR18934:SF103">
    <property type="entry name" value="RNA HELICASE"/>
    <property type="match status" value="1"/>
</dbReference>
<dbReference type="Proteomes" id="UP000242715">
    <property type="component" value="Unassembled WGS sequence"/>
</dbReference>
<evidence type="ECO:0000256" key="2">
    <source>
        <dbReference type="ARBA" id="ARBA00022806"/>
    </source>
</evidence>
<keyword evidence="2" id="KW-0547">Nucleotide-binding</keyword>
<reference evidence="6" key="1">
    <citation type="journal article" date="2017" name="Front. Plant Sci.">
        <title>Climate Clever Clovers: New Paradigm to Reduce the Environmental Footprint of Ruminants by Breeding Low Methanogenic Forages Utilizing Haplotype Variation.</title>
        <authorList>
            <person name="Kaur P."/>
            <person name="Appels R."/>
            <person name="Bayer P.E."/>
            <person name="Keeble-Gagnere G."/>
            <person name="Wang J."/>
            <person name="Hirakawa H."/>
            <person name="Shirasawa K."/>
            <person name="Vercoe P."/>
            <person name="Stefanova K."/>
            <person name="Durmic Z."/>
            <person name="Nichols P."/>
            <person name="Revell C."/>
            <person name="Isobe S.N."/>
            <person name="Edwards D."/>
            <person name="Erskine W."/>
        </authorList>
    </citation>
    <scope>NUCLEOTIDE SEQUENCE [LARGE SCALE GENOMIC DNA]</scope>
    <source>
        <strain evidence="6">cv. Daliak</strain>
    </source>
</reference>
<evidence type="ECO:0000313" key="6">
    <source>
        <dbReference type="Proteomes" id="UP000242715"/>
    </source>
</evidence>
<keyword evidence="2" id="KW-0347">Helicase</keyword>
<dbReference type="OrthoDB" id="5600252at2759"/>
<feature type="domain" description="Helicase-associated" evidence="4">
    <location>
        <begin position="6"/>
        <end position="85"/>
    </location>
</feature>
<keyword evidence="6" id="KW-1185">Reference proteome</keyword>
<dbReference type="InterPro" id="IPR007502">
    <property type="entry name" value="Helicase-assoc_dom"/>
</dbReference>
<dbReference type="GO" id="GO:0003724">
    <property type="term" value="F:RNA helicase activity"/>
    <property type="evidence" value="ECO:0007669"/>
    <property type="project" value="UniProtKB-EC"/>
</dbReference>
<dbReference type="GO" id="GO:0005634">
    <property type="term" value="C:nucleus"/>
    <property type="evidence" value="ECO:0007669"/>
    <property type="project" value="TreeGrafter"/>
</dbReference>
<dbReference type="AlphaFoldDB" id="A0A2Z6NAZ4"/>
<protein>
    <recommendedName>
        <fullName evidence="1">RNA helicase</fullName>
        <ecNumber evidence="1">3.6.4.13</ecNumber>
    </recommendedName>
</protein>
<comment type="catalytic activity">
    <reaction evidence="3">
        <text>ATP + H2O = ADP + phosphate + H(+)</text>
        <dbReference type="Rhea" id="RHEA:13065"/>
        <dbReference type="ChEBI" id="CHEBI:15377"/>
        <dbReference type="ChEBI" id="CHEBI:15378"/>
        <dbReference type="ChEBI" id="CHEBI:30616"/>
        <dbReference type="ChEBI" id="CHEBI:43474"/>
        <dbReference type="ChEBI" id="CHEBI:456216"/>
        <dbReference type="EC" id="3.6.4.13"/>
    </reaction>
</comment>
<dbReference type="InterPro" id="IPR011709">
    <property type="entry name" value="DEAD-box_helicase_OB_fold"/>
</dbReference>
<gene>
    <name evidence="5" type="ORF">TSUD_363450</name>
</gene>
<dbReference type="GO" id="GO:0003723">
    <property type="term" value="F:RNA binding"/>
    <property type="evidence" value="ECO:0007669"/>
    <property type="project" value="TreeGrafter"/>
</dbReference>
<sequence length="233" mass="26106">MEQVQNAIDFLTMIGALDEKENLTNLAGKNADNGAIFRCFDPVLTIVAGLSVRDPFLLPQDKRDLAGTAKSRFSAKDYSDHMALVRAYEGWKDAEREGSAYEYCWRNFLSAQTLQAIHSLRKQFSFILKEAGLVDTDSSINNKLSHNQSLVRAVICSGLFPGIASVVYRETSMSFKTMDDGQVLLYANSLNARYQSIPYPWLVFGEKVKVNAVFIRDSTGVYLIQYLSYLVGL</sequence>
<organism evidence="5 6">
    <name type="scientific">Trifolium subterraneum</name>
    <name type="common">Subterranean clover</name>
    <dbReference type="NCBI Taxonomy" id="3900"/>
    <lineage>
        <taxon>Eukaryota</taxon>
        <taxon>Viridiplantae</taxon>
        <taxon>Streptophyta</taxon>
        <taxon>Embryophyta</taxon>
        <taxon>Tracheophyta</taxon>
        <taxon>Spermatophyta</taxon>
        <taxon>Magnoliopsida</taxon>
        <taxon>eudicotyledons</taxon>
        <taxon>Gunneridae</taxon>
        <taxon>Pentapetalae</taxon>
        <taxon>rosids</taxon>
        <taxon>fabids</taxon>
        <taxon>Fabales</taxon>
        <taxon>Fabaceae</taxon>
        <taxon>Papilionoideae</taxon>
        <taxon>50 kb inversion clade</taxon>
        <taxon>NPAAA clade</taxon>
        <taxon>Hologalegina</taxon>
        <taxon>IRL clade</taxon>
        <taxon>Trifolieae</taxon>
        <taxon>Trifolium</taxon>
    </lineage>
</organism>
<dbReference type="EMBL" id="DF973517">
    <property type="protein sequence ID" value="GAU33145.1"/>
    <property type="molecule type" value="Genomic_DNA"/>
</dbReference>
<accession>A0A2Z6NAZ4</accession>
<dbReference type="Pfam" id="PF07717">
    <property type="entry name" value="OB_NTP_bind"/>
    <property type="match status" value="1"/>
</dbReference>
<dbReference type="PANTHER" id="PTHR18934">
    <property type="entry name" value="ATP-DEPENDENT RNA HELICASE"/>
    <property type="match status" value="1"/>
</dbReference>
<evidence type="ECO:0000259" key="4">
    <source>
        <dbReference type="SMART" id="SM00847"/>
    </source>
</evidence>
<proteinExistence type="predicted"/>
<evidence type="ECO:0000256" key="1">
    <source>
        <dbReference type="ARBA" id="ARBA00012552"/>
    </source>
</evidence>
<keyword evidence="2" id="KW-0378">Hydrolase</keyword>